<dbReference type="PIRSF" id="PIRSF036389">
    <property type="entry name" value="IOR_B"/>
    <property type="match status" value="1"/>
</dbReference>
<dbReference type="SUPFAM" id="SSF56003">
    <property type="entry name" value="Molybdenum cofactor-binding domain"/>
    <property type="match status" value="2"/>
</dbReference>
<dbReference type="InterPro" id="IPR000674">
    <property type="entry name" value="Ald_Oxase/Xan_DH_a/b"/>
</dbReference>
<reference evidence="2 3" key="1">
    <citation type="submission" date="2017-05" db="EMBL/GenBank/DDBJ databases">
        <authorList>
            <person name="Varghese N."/>
            <person name="Submissions S."/>
        </authorList>
    </citation>
    <scope>NUCLEOTIDE SEQUENCE [LARGE SCALE GENOMIC DNA]</scope>
    <source>
        <strain evidence="2 3">DSM 26001</strain>
    </source>
</reference>
<dbReference type="InterPro" id="IPR008274">
    <property type="entry name" value="AldOxase/xan_DH_MoCoBD1"/>
</dbReference>
<dbReference type="PANTHER" id="PTHR47495:SF1">
    <property type="entry name" value="BLL3820 PROTEIN"/>
    <property type="match status" value="1"/>
</dbReference>
<dbReference type="PANTHER" id="PTHR47495">
    <property type="entry name" value="ALDEHYDE DEHYDROGENASE"/>
    <property type="match status" value="1"/>
</dbReference>
<dbReference type="Gene3D" id="3.30.365.10">
    <property type="entry name" value="Aldehyde oxidase/xanthine dehydrogenase, molybdopterin binding domain"/>
    <property type="match status" value="4"/>
</dbReference>
<comment type="caution">
    <text evidence="2">The sequence shown here is derived from an EMBL/GenBank/DDBJ whole genome shotgun (WGS) entry which is preliminary data.</text>
</comment>
<dbReference type="Proteomes" id="UP001158049">
    <property type="component" value="Unassembled WGS sequence"/>
</dbReference>
<evidence type="ECO:0000313" key="3">
    <source>
        <dbReference type="Proteomes" id="UP001158049"/>
    </source>
</evidence>
<sequence length="718" mass="75606">MNMAYAAATGAVPPGPALPGSLQRNRTLGQWLRFASEGQVDVFSGKVELGQGILTALAQIVAEELDLRIDQVRMHAANTDTSPDEAVTSGSLSVQESGTALRWAAAETRHLFLQAAAAALHCAPSALQVADGAFLHADGRRESYWTLAGRVVLDREASGAIAPKDAGAYRVVGQPAARLDLPAKVFGLPAFIHDMVLPGMLHARMLRPPSPAARLASADAAEAALDQARLVRDGSLLAVVAATQYLANRAAVAAAKRLAWETPLAAPLPDEQTLPDWIRRQPADASLVAASPRQQDAVAAPPAGVFSASYSRPYLAHASIAPSCALAQFSDGRLTVWTHSQGIYNLRADLALAFGMAPADITVRHVESAGCYGHNGADDAAFDAAWLARALPGQPVRVQWSRADELAWAPFGPAAVVDLQADVDSLGNVQSWRHSVRSNGHSNRPGRAATPALLGSWHTAKPFPPLLALNAPLAAGGGAERNALPCYDFPVWQATSHRLLSMPLRTSALRALGAHVNVFAVESFMDELAEAAGRDPLEYRLAHCGDPRARAVLEDAARRAGWPGAHLAEDRGMGIGFARYKNTGAWCAVVAEIEAGVDIMVRRLTISVDVGAAINPDGVRNQIEGGAIQACSWTLKEAVRFDAERVTSDSWDTYPILRFSEVPAVDVGILDGAGPPLGAGEASVGPTAAAIGNAVARALGLRVRALPITAERIQQLLA</sequence>
<dbReference type="Gene3D" id="3.90.1170.50">
    <property type="entry name" value="Aldehyde oxidase/xanthine dehydrogenase, a/b hammerhead"/>
    <property type="match status" value="1"/>
</dbReference>
<feature type="domain" description="Aldehyde oxidase/xanthine dehydrogenase a/b hammerhead" evidence="1">
    <location>
        <begin position="186"/>
        <end position="269"/>
    </location>
</feature>
<dbReference type="EMBL" id="FXUL01000001">
    <property type="protein sequence ID" value="SMP44181.1"/>
    <property type="molecule type" value="Genomic_DNA"/>
</dbReference>
<dbReference type="RefSeq" id="WP_283440543.1">
    <property type="nucleotide sequence ID" value="NZ_FXUL01000001.1"/>
</dbReference>
<dbReference type="Pfam" id="PF20256">
    <property type="entry name" value="MoCoBD_2"/>
    <property type="match status" value="2"/>
</dbReference>
<protein>
    <submittedName>
        <fullName evidence="2">CO or xanthine dehydrogenase, Mo-binding subunit</fullName>
    </submittedName>
</protein>
<dbReference type="Pfam" id="PF02738">
    <property type="entry name" value="MoCoBD_1"/>
    <property type="match status" value="2"/>
</dbReference>
<proteinExistence type="predicted"/>
<evidence type="ECO:0000313" key="2">
    <source>
        <dbReference type="EMBL" id="SMP44181.1"/>
    </source>
</evidence>
<dbReference type="InterPro" id="IPR037165">
    <property type="entry name" value="AldOxase/xan_DH_Mopterin-bd_sf"/>
</dbReference>
<dbReference type="InterPro" id="IPR046867">
    <property type="entry name" value="AldOxase/xan_DH_MoCoBD2"/>
</dbReference>
<gene>
    <name evidence="2" type="ORF">SAMN06295970_101400</name>
</gene>
<evidence type="ECO:0000259" key="1">
    <source>
        <dbReference type="SMART" id="SM01008"/>
    </source>
</evidence>
<dbReference type="SMART" id="SM01008">
    <property type="entry name" value="Ald_Xan_dh_C"/>
    <property type="match status" value="1"/>
</dbReference>
<keyword evidence="3" id="KW-1185">Reference proteome</keyword>
<accession>A0ABY1PWB0</accession>
<organism evidence="2 3">
    <name type="scientific">Noviherbaspirillum suwonense</name>
    <dbReference type="NCBI Taxonomy" id="1224511"/>
    <lineage>
        <taxon>Bacteria</taxon>
        <taxon>Pseudomonadati</taxon>
        <taxon>Pseudomonadota</taxon>
        <taxon>Betaproteobacteria</taxon>
        <taxon>Burkholderiales</taxon>
        <taxon>Oxalobacteraceae</taxon>
        <taxon>Noviherbaspirillum</taxon>
    </lineage>
</organism>
<name>A0ABY1PWB0_9BURK</name>
<dbReference type="InterPro" id="IPR012368">
    <property type="entry name" value="OxRdtase_Mopterin-bd_su_IorB"/>
</dbReference>
<dbReference type="InterPro" id="IPR052516">
    <property type="entry name" value="N-heterocyclic_Hydroxylase"/>
</dbReference>